<comment type="caution">
    <text evidence="1">The sequence shown here is derived from an EMBL/GenBank/DDBJ whole genome shotgun (WGS) entry which is preliminary data.</text>
</comment>
<accession>A0A1Y2FIN6</accession>
<dbReference type="EMBL" id="MCOG01000007">
    <property type="protein sequence ID" value="ORY83467.1"/>
    <property type="molecule type" value="Genomic_DNA"/>
</dbReference>
<reference evidence="1 2" key="1">
    <citation type="submission" date="2016-08" db="EMBL/GenBank/DDBJ databases">
        <title>A Parts List for Fungal Cellulosomes Revealed by Comparative Genomics.</title>
        <authorList>
            <consortium name="DOE Joint Genome Institute"/>
            <person name="Haitjema C.H."/>
            <person name="Gilmore S.P."/>
            <person name="Henske J.K."/>
            <person name="Solomon K.V."/>
            <person name="De Groot R."/>
            <person name="Kuo A."/>
            <person name="Mondo S.J."/>
            <person name="Salamov A.A."/>
            <person name="Labutti K."/>
            <person name="Zhao Z."/>
            <person name="Chiniquy J."/>
            <person name="Barry K."/>
            <person name="Brewer H.M."/>
            <person name="Purvine S.O."/>
            <person name="Wright A.T."/>
            <person name="Boxma B."/>
            <person name="Van Alen T."/>
            <person name="Hackstein J.H."/>
            <person name="Baker S.E."/>
            <person name="Grigoriev I.V."/>
            <person name="O'Malley M.A."/>
        </authorList>
    </citation>
    <scope>NUCLEOTIDE SEQUENCE [LARGE SCALE GENOMIC DNA]</scope>
    <source>
        <strain evidence="1 2">G1</strain>
    </source>
</reference>
<dbReference type="SUPFAM" id="SSF53850">
    <property type="entry name" value="Periplasmic binding protein-like II"/>
    <property type="match status" value="1"/>
</dbReference>
<keyword evidence="2" id="KW-1185">Reference proteome</keyword>
<dbReference type="Proteomes" id="UP000193920">
    <property type="component" value="Unassembled WGS sequence"/>
</dbReference>
<gene>
    <name evidence="1" type="ORF">LY90DRAFT_499673</name>
</gene>
<protein>
    <recommendedName>
        <fullName evidence="3">Periplasmic binding protein-like II</fullName>
    </recommendedName>
</protein>
<evidence type="ECO:0000313" key="1">
    <source>
        <dbReference type="EMBL" id="ORY83467.1"/>
    </source>
</evidence>
<dbReference type="AlphaFoldDB" id="A0A1Y2FIN6"/>
<organism evidence="1 2">
    <name type="scientific">Neocallimastix californiae</name>
    <dbReference type="NCBI Taxonomy" id="1754190"/>
    <lineage>
        <taxon>Eukaryota</taxon>
        <taxon>Fungi</taxon>
        <taxon>Fungi incertae sedis</taxon>
        <taxon>Chytridiomycota</taxon>
        <taxon>Chytridiomycota incertae sedis</taxon>
        <taxon>Neocallimastigomycetes</taxon>
        <taxon>Neocallimastigales</taxon>
        <taxon>Neocallimastigaceae</taxon>
        <taxon>Neocallimastix</taxon>
    </lineage>
</organism>
<dbReference type="Gene3D" id="3.40.190.10">
    <property type="entry name" value="Periplasmic binding protein-like II"/>
    <property type="match status" value="1"/>
</dbReference>
<name>A0A1Y2FIN6_9FUNG</name>
<feature type="non-terminal residue" evidence="1">
    <location>
        <position position="1"/>
    </location>
</feature>
<evidence type="ECO:0008006" key="3">
    <source>
        <dbReference type="Google" id="ProtNLM"/>
    </source>
</evidence>
<dbReference type="OrthoDB" id="2151315at2759"/>
<evidence type="ECO:0000313" key="2">
    <source>
        <dbReference type="Proteomes" id="UP000193920"/>
    </source>
</evidence>
<sequence>FVNGIKLCFTTLSYTENDDYTQNLINDFNKYAMENNLDIYIEELLFSSSNITFDGNNYFSIIESSLKRNSKFYDLLMIDIIHTKRLGKYTADLSKYVSKELIDSYTSKSFSKIIYSNNKLVGLKLITLYIYSNKNLLNKYNQTIPETWDELLDTATYILNEEKKIGKKNLIGYLGNFPDEETEMCSAFELIPQF</sequence>
<proteinExistence type="predicted"/>